<keyword evidence="1" id="KW-1133">Transmembrane helix</keyword>
<dbReference type="Proteomes" id="UP000053469">
    <property type="component" value="Unassembled WGS sequence"/>
</dbReference>
<evidence type="ECO:0000313" key="2">
    <source>
        <dbReference type="EMBL" id="KUK67547.1"/>
    </source>
</evidence>
<comment type="caution">
    <text evidence="2">The sequence shown here is derived from an EMBL/GenBank/DDBJ whole genome shotgun (WGS) entry which is preliminary data.</text>
</comment>
<evidence type="ECO:0000313" key="3">
    <source>
        <dbReference type="Proteomes" id="UP000053469"/>
    </source>
</evidence>
<dbReference type="EMBL" id="LGGI01000004">
    <property type="protein sequence ID" value="KUK67547.1"/>
    <property type="molecule type" value="Genomic_DNA"/>
</dbReference>
<accession>A0A101GZU9</accession>
<sequence length="243" mass="27896">MPQEKEPENPRAKFLRRSIWFFMSVLIAFLAFNYGYVQGFMNIRTGVFSPIFQLHKNYLLPELEEDSLVRVLPVAYSRYGVLGELDLQMVYPNSWVIASKTQERDTQNSLVDEVSYEITNAEGSVLLRVEPLDIDFSKSVMSASTNVTLSQQILEKEVVTYDIPEPGEESFITVYREPESDVKISYVQGIKAQADATEEFKKLDNFVIFNHSHDLGDESNMLLRAKVTLELTDIVIEDYKELV</sequence>
<proteinExistence type="predicted"/>
<organism evidence="2 3">
    <name type="scientific">candidate division WS6 bacterium 36_33</name>
    <dbReference type="NCBI Taxonomy" id="1641388"/>
    <lineage>
        <taxon>Bacteria</taxon>
        <taxon>Candidatus Dojkabacteria</taxon>
    </lineage>
</organism>
<keyword evidence="1" id="KW-0812">Transmembrane</keyword>
<name>A0A101GZU9_9BACT</name>
<keyword evidence="1" id="KW-0472">Membrane</keyword>
<dbReference type="AlphaFoldDB" id="A0A101GZU9"/>
<reference evidence="3" key="1">
    <citation type="journal article" date="2015" name="MBio">
        <title>Genome-Resolved Metagenomic Analysis Reveals Roles for Candidate Phyla and Other Microbial Community Members in Biogeochemical Transformations in Oil Reservoirs.</title>
        <authorList>
            <person name="Hu P."/>
            <person name="Tom L."/>
            <person name="Singh A."/>
            <person name="Thomas B.C."/>
            <person name="Baker B.J."/>
            <person name="Piceno Y.M."/>
            <person name="Andersen G.L."/>
            <person name="Banfield J.F."/>
        </authorList>
    </citation>
    <scope>NUCLEOTIDE SEQUENCE [LARGE SCALE GENOMIC DNA]</scope>
</reference>
<evidence type="ECO:0000256" key="1">
    <source>
        <dbReference type="SAM" id="Phobius"/>
    </source>
</evidence>
<protein>
    <submittedName>
        <fullName evidence="2">Uncharacterized protein</fullName>
    </submittedName>
</protein>
<gene>
    <name evidence="2" type="ORF">XD87_0069</name>
</gene>
<feature type="transmembrane region" description="Helical" evidence="1">
    <location>
        <begin position="20"/>
        <end position="37"/>
    </location>
</feature>